<dbReference type="InterPro" id="IPR050193">
    <property type="entry name" value="Cytochrome_P450_71"/>
</dbReference>
<keyword evidence="4" id="KW-1133">Transmembrane helix</keyword>
<evidence type="ECO:0000256" key="8">
    <source>
        <dbReference type="RuleBase" id="RU000461"/>
    </source>
</evidence>
<name>A0AA39EAX5_VITRO</name>
<keyword evidence="3" id="KW-0812">Transmembrane</keyword>
<keyword evidence="7 8" id="KW-0408">Iron</keyword>
<accession>A0AA39EAX5</accession>
<dbReference type="Proteomes" id="UP001168098">
    <property type="component" value="Unassembled WGS sequence"/>
</dbReference>
<keyword evidence="8" id="KW-0503">Monooxygenase</keyword>
<feature type="signal peptide" evidence="9">
    <location>
        <begin position="1"/>
        <end position="28"/>
    </location>
</feature>
<evidence type="ECO:0000256" key="5">
    <source>
        <dbReference type="ARBA" id="ARBA00023002"/>
    </source>
</evidence>
<dbReference type="GO" id="GO:0016020">
    <property type="term" value="C:membrane"/>
    <property type="evidence" value="ECO:0007669"/>
    <property type="project" value="UniProtKB-SubCell"/>
</dbReference>
<dbReference type="InterPro" id="IPR002401">
    <property type="entry name" value="Cyt_P450_E_grp-I"/>
</dbReference>
<dbReference type="Pfam" id="PF00067">
    <property type="entry name" value="p450"/>
    <property type="match status" value="1"/>
</dbReference>
<proteinExistence type="inferred from homology"/>
<dbReference type="GO" id="GO:0004497">
    <property type="term" value="F:monooxygenase activity"/>
    <property type="evidence" value="ECO:0007669"/>
    <property type="project" value="UniProtKB-KW"/>
</dbReference>
<comment type="similarity">
    <text evidence="2 8">Belongs to the cytochrome P450 family.</text>
</comment>
<dbReference type="GO" id="GO:0016705">
    <property type="term" value="F:oxidoreductase activity, acting on paired donors, with incorporation or reduction of molecular oxygen"/>
    <property type="evidence" value="ECO:0007669"/>
    <property type="project" value="InterPro"/>
</dbReference>
<evidence type="ECO:0000256" key="1">
    <source>
        <dbReference type="ARBA" id="ARBA00004167"/>
    </source>
</evidence>
<feature type="binding site" description="axial binding residue" evidence="7">
    <location>
        <position position="445"/>
    </location>
    <ligand>
        <name>heme</name>
        <dbReference type="ChEBI" id="CHEBI:30413"/>
    </ligand>
    <ligandPart>
        <name>Fe</name>
        <dbReference type="ChEBI" id="CHEBI:18248"/>
    </ligandPart>
</feature>
<dbReference type="PRINTS" id="PR00463">
    <property type="entry name" value="EP450I"/>
</dbReference>
<dbReference type="PROSITE" id="PS00086">
    <property type="entry name" value="CYTOCHROME_P450"/>
    <property type="match status" value="1"/>
</dbReference>
<dbReference type="Gene3D" id="1.10.630.10">
    <property type="entry name" value="Cytochrome P450"/>
    <property type="match status" value="1"/>
</dbReference>
<evidence type="ECO:0000256" key="2">
    <source>
        <dbReference type="ARBA" id="ARBA00010617"/>
    </source>
</evidence>
<evidence type="ECO:0000313" key="10">
    <source>
        <dbReference type="EMBL" id="KAJ9708757.1"/>
    </source>
</evidence>
<dbReference type="PANTHER" id="PTHR47956">
    <property type="entry name" value="CYTOCHROME P450 71B11-RELATED"/>
    <property type="match status" value="1"/>
</dbReference>
<comment type="cofactor">
    <cofactor evidence="7">
        <name>heme</name>
        <dbReference type="ChEBI" id="CHEBI:30413"/>
    </cofactor>
</comment>
<dbReference type="GO" id="GO:0005506">
    <property type="term" value="F:iron ion binding"/>
    <property type="evidence" value="ECO:0007669"/>
    <property type="project" value="InterPro"/>
</dbReference>
<comment type="subcellular location">
    <subcellularLocation>
        <location evidence="1">Membrane</location>
        <topology evidence="1">Single-pass membrane protein</topology>
    </subcellularLocation>
</comment>
<organism evidence="10 11">
    <name type="scientific">Vitis rotundifolia</name>
    <name type="common">Muscadine grape</name>
    <dbReference type="NCBI Taxonomy" id="103349"/>
    <lineage>
        <taxon>Eukaryota</taxon>
        <taxon>Viridiplantae</taxon>
        <taxon>Streptophyta</taxon>
        <taxon>Embryophyta</taxon>
        <taxon>Tracheophyta</taxon>
        <taxon>Spermatophyta</taxon>
        <taxon>Magnoliopsida</taxon>
        <taxon>eudicotyledons</taxon>
        <taxon>Gunneridae</taxon>
        <taxon>Pentapetalae</taxon>
        <taxon>rosids</taxon>
        <taxon>Vitales</taxon>
        <taxon>Vitaceae</taxon>
        <taxon>Viteae</taxon>
        <taxon>Vitis</taxon>
    </lineage>
</organism>
<protein>
    <submittedName>
        <fullName evidence="10">Uncharacterized protein</fullName>
    </submittedName>
</protein>
<keyword evidence="5 8" id="KW-0560">Oxidoreductase</keyword>
<gene>
    <name evidence="10" type="ORF">PVL29_000663</name>
</gene>
<dbReference type="EMBL" id="JARBHA010000001">
    <property type="protein sequence ID" value="KAJ9708757.1"/>
    <property type="molecule type" value="Genomic_DNA"/>
</dbReference>
<feature type="chain" id="PRO_5041464482" evidence="9">
    <location>
        <begin position="29"/>
        <end position="503"/>
    </location>
</feature>
<keyword evidence="6" id="KW-0472">Membrane</keyword>
<keyword evidence="7 8" id="KW-0479">Metal-binding</keyword>
<keyword evidence="9" id="KW-0732">Signal</keyword>
<evidence type="ECO:0000256" key="9">
    <source>
        <dbReference type="SAM" id="SignalP"/>
    </source>
</evidence>
<dbReference type="PANTHER" id="PTHR47956:SF5">
    <property type="entry name" value="CYTOCHROME P450 71B25-RELATED"/>
    <property type="match status" value="1"/>
</dbReference>
<dbReference type="PRINTS" id="PR00385">
    <property type="entry name" value="P450"/>
</dbReference>
<evidence type="ECO:0000256" key="3">
    <source>
        <dbReference type="ARBA" id="ARBA00022692"/>
    </source>
</evidence>
<dbReference type="CDD" id="cd11072">
    <property type="entry name" value="CYP71-like"/>
    <property type="match status" value="1"/>
</dbReference>
<dbReference type="GO" id="GO:0020037">
    <property type="term" value="F:heme binding"/>
    <property type="evidence" value="ECO:0007669"/>
    <property type="project" value="InterPro"/>
</dbReference>
<evidence type="ECO:0000256" key="6">
    <source>
        <dbReference type="ARBA" id="ARBA00023136"/>
    </source>
</evidence>
<reference evidence="10 11" key="1">
    <citation type="journal article" date="2023" name="BMC Biotechnol.">
        <title>Vitis rotundifolia cv Carlos genome sequencing.</title>
        <authorList>
            <person name="Huff M."/>
            <person name="Hulse-Kemp A."/>
            <person name="Scheffler B."/>
            <person name="Youngblood R."/>
            <person name="Simpson S."/>
            <person name="Babiker E."/>
            <person name="Staton M."/>
        </authorList>
    </citation>
    <scope>NUCLEOTIDE SEQUENCE [LARGE SCALE GENOMIC DNA]</scope>
    <source>
        <tissue evidence="10">Leaf</tissue>
    </source>
</reference>
<dbReference type="SUPFAM" id="SSF48264">
    <property type="entry name" value="Cytochrome P450"/>
    <property type="match status" value="1"/>
</dbReference>
<keyword evidence="7 8" id="KW-0349">Heme</keyword>
<dbReference type="FunFam" id="1.10.630.10:FF:000011">
    <property type="entry name" value="Cytochrome P450 83B1"/>
    <property type="match status" value="1"/>
</dbReference>
<evidence type="ECO:0000313" key="11">
    <source>
        <dbReference type="Proteomes" id="UP001168098"/>
    </source>
</evidence>
<dbReference type="AlphaFoldDB" id="A0AA39EAX5"/>
<evidence type="ECO:0000256" key="7">
    <source>
        <dbReference type="PIRSR" id="PIRSR602401-1"/>
    </source>
</evidence>
<keyword evidence="11" id="KW-1185">Reference proteome</keyword>
<comment type="caution">
    <text evidence="10">The sequence shown here is derived from an EMBL/GenBank/DDBJ whole genome shotgun (WGS) entry which is preliminary data.</text>
</comment>
<evidence type="ECO:0000256" key="4">
    <source>
        <dbReference type="ARBA" id="ARBA00022989"/>
    </source>
</evidence>
<dbReference type="InterPro" id="IPR036396">
    <property type="entry name" value="Cyt_P450_sf"/>
</dbReference>
<dbReference type="InterPro" id="IPR001128">
    <property type="entry name" value="Cyt_P450"/>
</dbReference>
<dbReference type="InterPro" id="IPR017972">
    <property type="entry name" value="Cyt_P450_CS"/>
</dbReference>
<sequence>MAPYSPDLWLPLVLLFLSLLFLLKKILELKEQKEPPGPPKLPIIGNLHQLGALIHQSLWQLSKKHGPVMLLHLGFVPTLVVSSAEAAKKVLKDHDISCCSRPPLIGIGRLSYNYLDISFAPYGPYWREIRKICVLQIFSTKRVQSFQVIREAEVALLIDSLAQSTSSASPVDLTDKIMSLTANMICRIAFGRSFEGSEFGKGRFQEVVHEATAMMSSFFAADFFPYVGRIVDRLTGIHERLEKSFHELDCFYQQVIEEHLNPGRTKEEHEDIVDVLLNIEKEQDEFGTFKLTKDHVKAILMDLFLAGVDTGAITVVWAMTELARKPGVMKKVQDEVRSHIQERGKVRESDVEQLHYLKMVVKETLRLHPPIPLLLPKETMSTIEISGYQIYPKTQVYVNVWAIGRDPNLWNNPEEFFPERFIDNSVDFSGQHFEFLPFGAGRRVCPAMNMAITMVELTLANLLYHFNWKLPHGTKEEDINMEEAPGLSVHKKIALSLVPIKYP</sequence>